<keyword evidence="1" id="KW-0677">Repeat</keyword>
<proteinExistence type="inferred from homology"/>
<evidence type="ECO:0000256" key="6">
    <source>
        <dbReference type="RuleBase" id="RU003651"/>
    </source>
</evidence>
<feature type="compositionally biased region" description="Polar residues" evidence="7">
    <location>
        <begin position="156"/>
        <end position="166"/>
    </location>
</feature>
<evidence type="ECO:0000256" key="3">
    <source>
        <dbReference type="ARBA" id="ARBA00022840"/>
    </source>
</evidence>
<feature type="domain" description="AAA ATPase AAA+ lid" evidence="9">
    <location>
        <begin position="63"/>
        <end position="100"/>
    </location>
</feature>
<evidence type="ECO:0000259" key="9">
    <source>
        <dbReference type="Pfam" id="PF17862"/>
    </source>
</evidence>
<organism evidence="10 11">
    <name type="scientific">Geodia barretti</name>
    <name type="common">Barrett's horny sponge</name>
    <dbReference type="NCBI Taxonomy" id="519541"/>
    <lineage>
        <taxon>Eukaryota</taxon>
        <taxon>Metazoa</taxon>
        <taxon>Porifera</taxon>
        <taxon>Demospongiae</taxon>
        <taxon>Heteroscleromorpha</taxon>
        <taxon>Tetractinellida</taxon>
        <taxon>Astrophorina</taxon>
        <taxon>Geodiidae</taxon>
        <taxon>Geodia</taxon>
    </lineage>
</organism>
<dbReference type="PANTHER" id="PTHR23077:SF12">
    <property type="entry name" value="PEROXISOMAL ATPASE PEX1"/>
    <property type="match status" value="1"/>
</dbReference>
<evidence type="ECO:0000313" key="10">
    <source>
        <dbReference type="EMBL" id="CAI8007733.1"/>
    </source>
</evidence>
<evidence type="ECO:0000259" key="8">
    <source>
        <dbReference type="Pfam" id="PF00004"/>
    </source>
</evidence>
<dbReference type="Gene3D" id="1.10.8.60">
    <property type="match status" value="1"/>
</dbReference>
<dbReference type="GO" id="GO:0005524">
    <property type="term" value="F:ATP binding"/>
    <property type="evidence" value="ECO:0007669"/>
    <property type="project" value="UniProtKB-KW"/>
</dbReference>
<dbReference type="GO" id="GO:0005829">
    <property type="term" value="C:cytosol"/>
    <property type="evidence" value="ECO:0007669"/>
    <property type="project" value="TreeGrafter"/>
</dbReference>
<dbReference type="InterPro" id="IPR050168">
    <property type="entry name" value="AAA_ATPase_domain"/>
</dbReference>
<evidence type="ECO:0000256" key="1">
    <source>
        <dbReference type="ARBA" id="ARBA00022737"/>
    </source>
</evidence>
<dbReference type="InterPro" id="IPR041569">
    <property type="entry name" value="AAA_lid_3"/>
</dbReference>
<evidence type="ECO:0000256" key="2">
    <source>
        <dbReference type="ARBA" id="ARBA00022741"/>
    </source>
</evidence>
<dbReference type="InterPro" id="IPR027417">
    <property type="entry name" value="P-loop_NTPase"/>
</dbReference>
<dbReference type="Pfam" id="PF17862">
    <property type="entry name" value="AAA_lid_3"/>
    <property type="match status" value="1"/>
</dbReference>
<dbReference type="Pfam" id="PF00004">
    <property type="entry name" value="AAA"/>
    <property type="match status" value="1"/>
</dbReference>
<gene>
    <name evidence="10" type="ORF">GBAR_LOCUS5353</name>
</gene>
<dbReference type="FunFam" id="1.10.8.60:FF:000105">
    <property type="entry name" value="PeRoXisome assembly factor"/>
    <property type="match status" value="1"/>
</dbReference>
<dbReference type="AlphaFoldDB" id="A0AA35W4E8"/>
<dbReference type="GO" id="GO:0016887">
    <property type="term" value="F:ATP hydrolysis activity"/>
    <property type="evidence" value="ECO:0007669"/>
    <property type="project" value="InterPro"/>
</dbReference>
<evidence type="ECO:0000256" key="7">
    <source>
        <dbReference type="SAM" id="MobiDB-lite"/>
    </source>
</evidence>
<dbReference type="PROSITE" id="PS00674">
    <property type="entry name" value="AAA"/>
    <property type="match status" value="1"/>
</dbReference>
<name>A0AA35W4E8_GEOBA</name>
<dbReference type="GO" id="GO:0005778">
    <property type="term" value="C:peroxisomal membrane"/>
    <property type="evidence" value="ECO:0007669"/>
    <property type="project" value="TreeGrafter"/>
</dbReference>
<keyword evidence="11" id="KW-1185">Reference proteome</keyword>
<evidence type="ECO:0000256" key="4">
    <source>
        <dbReference type="ARBA" id="ARBA00032509"/>
    </source>
</evidence>
<keyword evidence="3 6" id="KW-0067">ATP-binding</keyword>
<dbReference type="Gene3D" id="3.40.50.300">
    <property type="entry name" value="P-loop containing nucleotide triphosphate hydrolases"/>
    <property type="match status" value="1"/>
</dbReference>
<accession>A0AA35W4E8</accession>
<reference evidence="10" key="1">
    <citation type="submission" date="2023-03" db="EMBL/GenBank/DDBJ databases">
        <authorList>
            <person name="Steffen K."/>
            <person name="Cardenas P."/>
        </authorList>
    </citation>
    <scope>NUCLEOTIDE SEQUENCE</scope>
</reference>
<keyword evidence="2 6" id="KW-0547">Nucleotide-binding</keyword>
<evidence type="ECO:0000256" key="5">
    <source>
        <dbReference type="ARBA" id="ARBA00034532"/>
    </source>
</evidence>
<dbReference type="EMBL" id="CASHTH010000799">
    <property type="protein sequence ID" value="CAI8007733.1"/>
    <property type="molecule type" value="Genomic_DNA"/>
</dbReference>
<comment type="similarity">
    <text evidence="6">Belongs to the AAA ATPase family.</text>
</comment>
<feature type="region of interest" description="Disordered" evidence="7">
    <location>
        <begin position="153"/>
        <end position="173"/>
    </location>
</feature>
<dbReference type="PANTHER" id="PTHR23077">
    <property type="entry name" value="AAA-FAMILY ATPASE"/>
    <property type="match status" value="1"/>
</dbReference>
<dbReference type="SUPFAM" id="SSF52540">
    <property type="entry name" value="P-loop containing nucleoside triphosphate hydrolases"/>
    <property type="match status" value="1"/>
</dbReference>
<comment type="caution">
    <text evidence="10">The sequence shown here is derived from an EMBL/GenBank/DDBJ whole genome shotgun (WGS) entry which is preliminary data.</text>
</comment>
<dbReference type="GO" id="GO:0016558">
    <property type="term" value="P:protein import into peroxisome matrix"/>
    <property type="evidence" value="ECO:0007669"/>
    <property type="project" value="TreeGrafter"/>
</dbReference>
<dbReference type="InterPro" id="IPR003959">
    <property type="entry name" value="ATPase_AAA_core"/>
</dbReference>
<feature type="domain" description="ATPase AAA-type core" evidence="8">
    <location>
        <begin position="8"/>
        <end position="38"/>
    </location>
</feature>
<dbReference type="InterPro" id="IPR003960">
    <property type="entry name" value="ATPase_AAA_CS"/>
</dbReference>
<protein>
    <recommendedName>
        <fullName evidence="5">Peroxisomal ATPase PEX1</fullName>
    </recommendedName>
    <alternativeName>
        <fullName evidence="4">Peroxin-1</fullName>
    </alternativeName>
</protein>
<dbReference type="Proteomes" id="UP001174909">
    <property type="component" value="Unassembled WGS sequence"/>
</dbReference>
<evidence type="ECO:0000313" key="11">
    <source>
        <dbReference type="Proteomes" id="UP001174909"/>
    </source>
</evidence>
<sequence>MRVSSVPGVYIVAATSRPDMIDPALLRPGRIDKSILCDYPNEEERLDILKALTRSMHLESRASLAQIAQSTPHYTGADLKAVLYSAQLRAAHRVLDMEKMNEKKREVSPSEKDASGTTVEGGASVKVYKLSSGQCTEQLPQPELQKQVETLHELSRGSTQKWNNNHQGGGERKRRRVKITLEDLTVALEDVKPSLLVKERQRLADIYDKFAGKIPQTLKAVVNQRATMA</sequence>